<reference evidence="2" key="1">
    <citation type="submission" date="2016-11" db="UniProtKB">
        <authorList>
            <consortium name="WormBaseParasite"/>
        </authorList>
    </citation>
    <scope>IDENTIFICATION</scope>
</reference>
<name>A0A1I7WP84_HETBA</name>
<evidence type="ECO:0000313" key="2">
    <source>
        <dbReference type="WBParaSite" id="Hba_06964"/>
    </source>
</evidence>
<keyword evidence="1" id="KW-1185">Reference proteome</keyword>
<organism evidence="1 2">
    <name type="scientific">Heterorhabditis bacteriophora</name>
    <name type="common">Entomopathogenic nematode worm</name>
    <dbReference type="NCBI Taxonomy" id="37862"/>
    <lineage>
        <taxon>Eukaryota</taxon>
        <taxon>Metazoa</taxon>
        <taxon>Ecdysozoa</taxon>
        <taxon>Nematoda</taxon>
        <taxon>Chromadorea</taxon>
        <taxon>Rhabditida</taxon>
        <taxon>Rhabditina</taxon>
        <taxon>Rhabditomorpha</taxon>
        <taxon>Strongyloidea</taxon>
        <taxon>Heterorhabditidae</taxon>
        <taxon>Heterorhabditis</taxon>
    </lineage>
</organism>
<dbReference type="Proteomes" id="UP000095283">
    <property type="component" value="Unplaced"/>
</dbReference>
<accession>A0A1I7WP84</accession>
<sequence length="73" mass="8843">MEIFATILKWDQLDCKSKTNPNSIIETNIFSYLKNFLREDAQKYNRHIATHFQHFTPYLEILNFNKLSKLFLF</sequence>
<evidence type="ECO:0000313" key="1">
    <source>
        <dbReference type="Proteomes" id="UP000095283"/>
    </source>
</evidence>
<protein>
    <submittedName>
        <fullName evidence="2">Uncharacterized protein</fullName>
    </submittedName>
</protein>
<proteinExistence type="predicted"/>
<dbReference type="WBParaSite" id="Hba_06964">
    <property type="protein sequence ID" value="Hba_06964"/>
    <property type="gene ID" value="Hba_06964"/>
</dbReference>
<dbReference type="AlphaFoldDB" id="A0A1I7WP84"/>